<dbReference type="CDD" id="cd00130">
    <property type="entry name" value="PAS"/>
    <property type="match status" value="1"/>
</dbReference>
<dbReference type="SMART" id="SM00052">
    <property type="entry name" value="EAL"/>
    <property type="match status" value="1"/>
</dbReference>
<keyword evidence="5" id="KW-1185">Reference proteome</keyword>
<evidence type="ECO:0000313" key="4">
    <source>
        <dbReference type="EMBL" id="SNS97344.1"/>
    </source>
</evidence>
<dbReference type="SUPFAM" id="SSF141868">
    <property type="entry name" value="EAL domain-like"/>
    <property type="match status" value="1"/>
</dbReference>
<evidence type="ECO:0000259" key="1">
    <source>
        <dbReference type="PROSITE" id="PS50112"/>
    </source>
</evidence>
<dbReference type="PANTHER" id="PTHR44757:SF11">
    <property type="entry name" value="CYCLIC DI-GMP PHOSPHODIESTERASE PDER"/>
    <property type="match status" value="1"/>
</dbReference>
<dbReference type="FunFam" id="3.20.20.450:FF:000001">
    <property type="entry name" value="Cyclic di-GMP phosphodiesterase yahA"/>
    <property type="match status" value="1"/>
</dbReference>
<dbReference type="SUPFAM" id="SSF55785">
    <property type="entry name" value="PYP-like sensor domain (PAS domain)"/>
    <property type="match status" value="1"/>
</dbReference>
<dbReference type="InterPro" id="IPR000160">
    <property type="entry name" value="GGDEF_dom"/>
</dbReference>
<dbReference type="PROSITE" id="PS50112">
    <property type="entry name" value="PAS"/>
    <property type="match status" value="1"/>
</dbReference>
<dbReference type="AlphaFoldDB" id="A0A239IY49"/>
<dbReference type="Gene3D" id="3.30.70.270">
    <property type="match status" value="1"/>
</dbReference>
<dbReference type="OrthoDB" id="9813903at2"/>
<protein>
    <submittedName>
        <fullName evidence="4">Cyclic di-GMP phosphodiesterase Gmr</fullName>
    </submittedName>
</protein>
<dbReference type="Proteomes" id="UP000198284">
    <property type="component" value="Unassembled WGS sequence"/>
</dbReference>
<dbReference type="Gene3D" id="3.20.20.450">
    <property type="entry name" value="EAL domain"/>
    <property type="match status" value="1"/>
</dbReference>
<dbReference type="EMBL" id="FZOT01000010">
    <property type="protein sequence ID" value="SNS97344.1"/>
    <property type="molecule type" value="Genomic_DNA"/>
</dbReference>
<dbReference type="InterPro" id="IPR052155">
    <property type="entry name" value="Biofilm_reg_signaling"/>
</dbReference>
<accession>A0A239IY49</accession>
<dbReference type="Pfam" id="PF00563">
    <property type="entry name" value="EAL"/>
    <property type="match status" value="1"/>
</dbReference>
<feature type="domain" description="GGDEF" evidence="3">
    <location>
        <begin position="261"/>
        <end position="393"/>
    </location>
</feature>
<feature type="domain" description="PAS" evidence="1">
    <location>
        <begin position="111"/>
        <end position="177"/>
    </location>
</feature>
<dbReference type="SMART" id="SM00091">
    <property type="entry name" value="PAS"/>
    <property type="match status" value="1"/>
</dbReference>
<dbReference type="CDD" id="cd01948">
    <property type="entry name" value="EAL"/>
    <property type="match status" value="1"/>
</dbReference>
<sequence>MNPADNLLYLQFGTTSPYWRLSADSDALHLSGDEKTTAVAVALSREQAHSIRSMTGVTSHRSLDLLVLGNRMRLHLVGRRTDTHSWVGTAADYQDTDAVARDLEQGLTFAEQVVSEVNSLVVIIDSRGKIKRFNRLCEELSGLKEENLLGLDAHELFMPASEHDAARANIRDFFSTKSSFEVIRPIRTQRGVRQVLWRNKLVRSGSGEEESFLVCSGTDITEELLAKEKLVQLANTDVLTGLPNRHAVQELIVAATQKEGAQFGLLFLDLDNFKTVNDHYGHIMGDTLIKAAADAVACCLGAEDTLARLGGDEFLVMVNSDSQAEVEAVAQRILDRMKVPFQLHPAEIYSSCSIGIAMYPAHGGSMEELVRSADMAMYAAKDGGRHTYRVFLPEMNRKVSEFVWLDTNMRRALEENQFELYYQPKQCLKTGRVESMEALIRWKSPERGMVMPSLFIPYAEESGLIIPLGKWVMETAARQVGEWRRQGVELRVAINVSARQLRHPTLIEDFRNALQAIGPGRSLLDIELTESCLIEDEVQALHLIRQFGELGAEVHLDDFGTGYSSLSQLARLPMDSLKLDRSFISTIHNDIRAQRLLRSMVAVAHELQLDIVAEGVETQEQVDFLRTIGVNHAQGYLFSKPMPAKDVPAWLASNGRLKAVA</sequence>
<dbReference type="InterPro" id="IPR013767">
    <property type="entry name" value="PAS_fold"/>
</dbReference>
<dbReference type="PROSITE" id="PS50887">
    <property type="entry name" value="GGDEF"/>
    <property type="match status" value="1"/>
</dbReference>
<dbReference type="PROSITE" id="PS50883">
    <property type="entry name" value="EAL"/>
    <property type="match status" value="1"/>
</dbReference>
<dbReference type="InterPro" id="IPR035919">
    <property type="entry name" value="EAL_sf"/>
</dbReference>
<dbReference type="NCBIfam" id="TIGR00254">
    <property type="entry name" value="GGDEF"/>
    <property type="match status" value="1"/>
</dbReference>
<dbReference type="InterPro" id="IPR000014">
    <property type="entry name" value="PAS"/>
</dbReference>
<dbReference type="RefSeq" id="WP_089400197.1">
    <property type="nucleotide sequence ID" value="NZ_FZOT01000010.1"/>
</dbReference>
<name>A0A239IY49_9BURK</name>
<dbReference type="NCBIfam" id="TIGR00229">
    <property type="entry name" value="sensory_box"/>
    <property type="match status" value="1"/>
</dbReference>
<evidence type="ECO:0000259" key="3">
    <source>
        <dbReference type="PROSITE" id="PS50887"/>
    </source>
</evidence>
<dbReference type="InterPro" id="IPR043128">
    <property type="entry name" value="Rev_trsase/Diguanyl_cyclase"/>
</dbReference>
<dbReference type="InterPro" id="IPR029787">
    <property type="entry name" value="Nucleotide_cyclase"/>
</dbReference>
<feature type="domain" description="EAL" evidence="2">
    <location>
        <begin position="402"/>
        <end position="655"/>
    </location>
</feature>
<dbReference type="PANTHER" id="PTHR44757">
    <property type="entry name" value="DIGUANYLATE CYCLASE DGCP"/>
    <property type="match status" value="1"/>
</dbReference>
<gene>
    <name evidence="4" type="ORF">SAMN06265795_110136</name>
</gene>
<organism evidence="4 5">
    <name type="scientific">Noviherbaspirillum humi</name>
    <dbReference type="NCBI Taxonomy" id="1688639"/>
    <lineage>
        <taxon>Bacteria</taxon>
        <taxon>Pseudomonadati</taxon>
        <taxon>Pseudomonadota</taxon>
        <taxon>Betaproteobacteria</taxon>
        <taxon>Burkholderiales</taxon>
        <taxon>Oxalobacteraceae</taxon>
        <taxon>Noviherbaspirillum</taxon>
    </lineage>
</organism>
<dbReference type="Pfam" id="PF00990">
    <property type="entry name" value="GGDEF"/>
    <property type="match status" value="1"/>
</dbReference>
<dbReference type="GO" id="GO:0006355">
    <property type="term" value="P:regulation of DNA-templated transcription"/>
    <property type="evidence" value="ECO:0007669"/>
    <property type="project" value="InterPro"/>
</dbReference>
<proteinExistence type="predicted"/>
<dbReference type="CDD" id="cd01949">
    <property type="entry name" value="GGDEF"/>
    <property type="match status" value="1"/>
</dbReference>
<dbReference type="SUPFAM" id="SSF55073">
    <property type="entry name" value="Nucleotide cyclase"/>
    <property type="match status" value="1"/>
</dbReference>
<evidence type="ECO:0000313" key="5">
    <source>
        <dbReference type="Proteomes" id="UP000198284"/>
    </source>
</evidence>
<dbReference type="NCBIfam" id="NF007474">
    <property type="entry name" value="PRK10060.1"/>
    <property type="match status" value="1"/>
</dbReference>
<dbReference type="Pfam" id="PF00989">
    <property type="entry name" value="PAS"/>
    <property type="match status" value="1"/>
</dbReference>
<dbReference type="Gene3D" id="3.30.450.20">
    <property type="entry name" value="PAS domain"/>
    <property type="match status" value="1"/>
</dbReference>
<dbReference type="SMART" id="SM00267">
    <property type="entry name" value="GGDEF"/>
    <property type="match status" value="1"/>
</dbReference>
<evidence type="ECO:0000259" key="2">
    <source>
        <dbReference type="PROSITE" id="PS50883"/>
    </source>
</evidence>
<dbReference type="InterPro" id="IPR035965">
    <property type="entry name" value="PAS-like_dom_sf"/>
</dbReference>
<reference evidence="4 5" key="1">
    <citation type="submission" date="2017-06" db="EMBL/GenBank/DDBJ databases">
        <authorList>
            <person name="Kim H.J."/>
            <person name="Triplett B.A."/>
        </authorList>
    </citation>
    <scope>NUCLEOTIDE SEQUENCE [LARGE SCALE GENOMIC DNA]</scope>
    <source>
        <strain evidence="4 5">U15</strain>
    </source>
</reference>
<dbReference type="InterPro" id="IPR001633">
    <property type="entry name" value="EAL_dom"/>
</dbReference>